<comment type="subcellular location">
    <subcellularLocation>
        <location evidence="1 17">Mitochondrion inner membrane</location>
        <topology evidence="1 17">Multi-pass membrane protein</topology>
    </subcellularLocation>
</comment>
<evidence type="ECO:0000256" key="14">
    <source>
        <dbReference type="ARBA" id="ARBA00023128"/>
    </source>
</evidence>
<keyword evidence="9 17" id="KW-1278">Translocase</keyword>
<dbReference type="PANTHER" id="PTHR46552:SF1">
    <property type="entry name" value="NADH-UBIQUINONE OXIDOREDUCTASE CHAIN 2"/>
    <property type="match status" value="1"/>
</dbReference>
<evidence type="ECO:0000256" key="4">
    <source>
        <dbReference type="ARBA" id="ARBA00021008"/>
    </source>
</evidence>
<name>A0A343AXN5_9BIVA</name>
<feature type="transmembrane region" description="Helical" evidence="17">
    <location>
        <begin position="176"/>
        <end position="197"/>
    </location>
</feature>
<feature type="transmembrane region" description="Helical" evidence="17">
    <location>
        <begin position="89"/>
        <end position="109"/>
    </location>
</feature>
<dbReference type="GO" id="GO:0005743">
    <property type="term" value="C:mitochondrial inner membrane"/>
    <property type="evidence" value="ECO:0007669"/>
    <property type="project" value="UniProtKB-SubCell"/>
</dbReference>
<accession>A0A343AXN5</accession>
<evidence type="ECO:0000256" key="2">
    <source>
        <dbReference type="ARBA" id="ARBA00007012"/>
    </source>
</evidence>
<evidence type="ECO:0000259" key="18">
    <source>
        <dbReference type="Pfam" id="PF00361"/>
    </source>
</evidence>
<dbReference type="PANTHER" id="PTHR46552">
    <property type="entry name" value="NADH-UBIQUINONE OXIDOREDUCTASE CHAIN 2"/>
    <property type="match status" value="1"/>
</dbReference>
<feature type="transmembrane region" description="Helical" evidence="17">
    <location>
        <begin position="147"/>
        <end position="170"/>
    </location>
</feature>
<evidence type="ECO:0000256" key="10">
    <source>
        <dbReference type="ARBA" id="ARBA00022982"/>
    </source>
</evidence>
<feature type="transmembrane region" description="Helical" evidence="17">
    <location>
        <begin position="204"/>
        <end position="223"/>
    </location>
</feature>
<dbReference type="InterPro" id="IPR050175">
    <property type="entry name" value="Complex_I_Subunit_2"/>
</dbReference>
<keyword evidence="10 17" id="KW-0249">Electron transport</keyword>
<reference evidence="19" key="1">
    <citation type="journal article" date="2016" name="Mitochondrial DNA Part B Resour">
        <title>The complete mitochondrial genome of Panopea abrupta (Myoida: Hiatellidae).</title>
        <authorList>
            <person name="Yu M."/>
            <person name="Zhong S."/>
            <person name="Yang S."/>
            <person name="Chen J."/>
            <person name="Saha T.T."/>
        </authorList>
    </citation>
    <scope>NUCLEOTIDE SEQUENCE</scope>
    <source>
        <tissue evidence="19">Muscle</tissue>
    </source>
</reference>
<dbReference type="Pfam" id="PF00361">
    <property type="entry name" value="Proton_antipo_M"/>
    <property type="match status" value="1"/>
</dbReference>
<dbReference type="InterPro" id="IPR001750">
    <property type="entry name" value="ND/Mrp_TM"/>
</dbReference>
<keyword evidence="15 17" id="KW-0472">Membrane</keyword>
<dbReference type="EMBL" id="KX494111">
    <property type="protein sequence ID" value="APU51883.1"/>
    <property type="molecule type" value="Genomic_DNA"/>
</dbReference>
<evidence type="ECO:0000256" key="5">
    <source>
        <dbReference type="ARBA" id="ARBA00022448"/>
    </source>
</evidence>
<sequence length="348" mass="38071">MVAMMVVKPSFMIFVGMVLGGIIMAVTSSGVLGVWVGLELNFFGFIPLLLGKNMLEGECCLKYFVIQVLGSGVFFLGVLMVISKMMVSLALSFWGGIFLVCSGLFLKLGLFPFHFWFPSVVSFSSWSNLFLLSTFQKLAPFWVISGLSMGVEFVGFMGMLICVTSLVGAIGGLGQIYFRPLFAYSSLVHSGWMGLLCLSGSMSFLLYMLLYSVILGGFVFSLWLSQLSYVGGLNSKNSSENSVVFWVSAFFLSLAGLPPLLGSVLKLYGVLVLNNSFLLVLSVLILSSVVSLFYYLNMFFSLSVSGVEKLDWGMGRSSEVSFFNPRNFFVLLNMVSGILCLLFLGLLT</sequence>
<comment type="function">
    <text evidence="17">Core subunit of the mitochondrial membrane respiratory chain NADH dehydrogenase (Complex I) which catalyzes electron transfer from NADH through the respiratory chain, using ubiquinone as an electron acceptor. Essential for the catalytic activity and assembly of complex I.</text>
</comment>
<evidence type="ECO:0000256" key="16">
    <source>
        <dbReference type="ARBA" id="ARBA00049551"/>
    </source>
</evidence>
<comment type="similarity">
    <text evidence="2 17">Belongs to the complex I subunit 2 family.</text>
</comment>
<keyword evidence="11 17" id="KW-1133">Transmembrane helix</keyword>
<comment type="catalytic activity">
    <reaction evidence="16 17">
        <text>a ubiquinone + NADH + 5 H(+)(in) = a ubiquinol + NAD(+) + 4 H(+)(out)</text>
        <dbReference type="Rhea" id="RHEA:29091"/>
        <dbReference type="Rhea" id="RHEA-COMP:9565"/>
        <dbReference type="Rhea" id="RHEA-COMP:9566"/>
        <dbReference type="ChEBI" id="CHEBI:15378"/>
        <dbReference type="ChEBI" id="CHEBI:16389"/>
        <dbReference type="ChEBI" id="CHEBI:17976"/>
        <dbReference type="ChEBI" id="CHEBI:57540"/>
        <dbReference type="ChEBI" id="CHEBI:57945"/>
        <dbReference type="EC" id="7.1.1.2"/>
    </reaction>
</comment>
<keyword evidence="14 17" id="KW-0496">Mitochondrion</keyword>
<dbReference type="AlphaFoldDB" id="A0A343AXN5"/>
<dbReference type="PRINTS" id="PR01436">
    <property type="entry name" value="NADHDHGNASE2"/>
</dbReference>
<proteinExistence type="inferred from homology"/>
<evidence type="ECO:0000256" key="1">
    <source>
        <dbReference type="ARBA" id="ARBA00004448"/>
    </source>
</evidence>
<evidence type="ECO:0000313" key="19">
    <source>
        <dbReference type="EMBL" id="APU51883.1"/>
    </source>
</evidence>
<dbReference type="GO" id="GO:0006120">
    <property type="term" value="P:mitochondrial electron transport, NADH to ubiquinone"/>
    <property type="evidence" value="ECO:0007669"/>
    <property type="project" value="InterPro"/>
</dbReference>
<keyword evidence="6 17" id="KW-0679">Respiratory chain</keyword>
<evidence type="ECO:0000256" key="11">
    <source>
        <dbReference type="ARBA" id="ARBA00022989"/>
    </source>
</evidence>
<feature type="transmembrane region" description="Helical" evidence="17">
    <location>
        <begin position="12"/>
        <end position="38"/>
    </location>
</feature>
<evidence type="ECO:0000256" key="15">
    <source>
        <dbReference type="ARBA" id="ARBA00023136"/>
    </source>
</evidence>
<keyword evidence="7 17" id="KW-0812">Transmembrane</keyword>
<feature type="transmembrane region" description="Helical" evidence="17">
    <location>
        <begin position="328"/>
        <end position="347"/>
    </location>
</feature>
<keyword evidence="5" id="KW-0813">Transport</keyword>
<protein>
    <recommendedName>
        <fullName evidence="4 17">NADH-ubiquinone oxidoreductase chain 2</fullName>
        <ecNumber evidence="3 17">7.1.1.2</ecNumber>
    </recommendedName>
</protein>
<feature type="transmembrane region" description="Helical" evidence="17">
    <location>
        <begin position="243"/>
        <end position="265"/>
    </location>
</feature>
<evidence type="ECO:0000256" key="13">
    <source>
        <dbReference type="ARBA" id="ARBA00023075"/>
    </source>
</evidence>
<evidence type="ECO:0000256" key="7">
    <source>
        <dbReference type="ARBA" id="ARBA00022692"/>
    </source>
</evidence>
<feature type="transmembrane region" description="Helical" evidence="17">
    <location>
        <begin position="63"/>
        <end position="82"/>
    </location>
</feature>
<keyword evidence="12 17" id="KW-0520">NAD</keyword>
<keyword evidence="13 17" id="KW-0830">Ubiquinone</keyword>
<gene>
    <name evidence="19" type="primary">nad2</name>
</gene>
<dbReference type="GO" id="GO:0008137">
    <property type="term" value="F:NADH dehydrogenase (ubiquinone) activity"/>
    <property type="evidence" value="ECO:0007669"/>
    <property type="project" value="UniProtKB-EC"/>
</dbReference>
<evidence type="ECO:0000256" key="12">
    <source>
        <dbReference type="ARBA" id="ARBA00023027"/>
    </source>
</evidence>
<feature type="transmembrane region" description="Helical" evidence="17">
    <location>
        <begin position="277"/>
        <end position="296"/>
    </location>
</feature>
<evidence type="ECO:0000256" key="9">
    <source>
        <dbReference type="ARBA" id="ARBA00022967"/>
    </source>
</evidence>
<dbReference type="EC" id="7.1.1.2" evidence="3 17"/>
<dbReference type="InterPro" id="IPR003917">
    <property type="entry name" value="NADH_UbQ_OxRdtase_chain2"/>
</dbReference>
<keyword evidence="8 17" id="KW-0999">Mitochondrion inner membrane</keyword>
<feature type="transmembrane region" description="Helical" evidence="17">
    <location>
        <begin position="115"/>
        <end position="135"/>
    </location>
</feature>
<evidence type="ECO:0000256" key="3">
    <source>
        <dbReference type="ARBA" id="ARBA00012944"/>
    </source>
</evidence>
<evidence type="ECO:0000256" key="8">
    <source>
        <dbReference type="ARBA" id="ARBA00022792"/>
    </source>
</evidence>
<feature type="domain" description="NADH:quinone oxidoreductase/Mrp antiporter transmembrane" evidence="18">
    <location>
        <begin position="30"/>
        <end position="289"/>
    </location>
</feature>
<geneLocation type="mitochondrion" evidence="19"/>
<evidence type="ECO:0000256" key="6">
    <source>
        <dbReference type="ARBA" id="ARBA00022660"/>
    </source>
</evidence>
<organism evidence="19">
    <name type="scientific">Panopea abrupta</name>
    <dbReference type="NCBI Taxonomy" id="134997"/>
    <lineage>
        <taxon>Eukaryota</taxon>
        <taxon>Metazoa</taxon>
        <taxon>Spiralia</taxon>
        <taxon>Lophotrochozoa</taxon>
        <taxon>Mollusca</taxon>
        <taxon>Bivalvia</taxon>
        <taxon>Autobranchia</taxon>
        <taxon>Heteroconchia</taxon>
        <taxon>Euheterodonta</taxon>
        <taxon>Imparidentia</taxon>
        <taxon>Adapedonta</taxon>
        <taxon>Hiatelloidea</taxon>
        <taxon>Hiatellidae</taxon>
        <taxon>Panopea</taxon>
    </lineage>
</organism>
<evidence type="ECO:0000256" key="17">
    <source>
        <dbReference type="RuleBase" id="RU003403"/>
    </source>
</evidence>